<sequence length="150" mass="16907">MSVSEPVPLTHESRDAALTSLGTRVRPIFSGTYRVPLSSHGCQKQKKAFRVLKVVSSDKLIEGRLRRRRQEENLASEAELRSRPTLKSPPDGRRLVPSSHTRVPRSYAGRQQMSAALRCHGRPCELGSFRRYSRRLPKTGRSGLTPGRVY</sequence>
<dbReference type="EMBL" id="OE845266">
    <property type="protein sequence ID" value="CAD7607000.1"/>
    <property type="molecule type" value="Genomic_DNA"/>
</dbReference>
<feature type="region of interest" description="Disordered" evidence="1">
    <location>
        <begin position="68"/>
        <end position="110"/>
    </location>
</feature>
<feature type="compositionally biased region" description="Basic and acidic residues" evidence="1">
    <location>
        <begin position="68"/>
        <end position="82"/>
    </location>
</feature>
<gene>
    <name evidence="2" type="ORF">TGEB3V08_LOCUS10070</name>
</gene>
<name>A0A7R9K6L2_TIMGE</name>
<proteinExistence type="predicted"/>
<organism evidence="2">
    <name type="scientific">Timema genevievae</name>
    <name type="common">Walking stick</name>
    <dbReference type="NCBI Taxonomy" id="629358"/>
    <lineage>
        <taxon>Eukaryota</taxon>
        <taxon>Metazoa</taxon>
        <taxon>Ecdysozoa</taxon>
        <taxon>Arthropoda</taxon>
        <taxon>Hexapoda</taxon>
        <taxon>Insecta</taxon>
        <taxon>Pterygota</taxon>
        <taxon>Neoptera</taxon>
        <taxon>Polyneoptera</taxon>
        <taxon>Phasmatodea</taxon>
        <taxon>Timematodea</taxon>
        <taxon>Timematoidea</taxon>
        <taxon>Timematidae</taxon>
        <taxon>Timema</taxon>
    </lineage>
</organism>
<accession>A0A7R9K6L2</accession>
<reference evidence="2" key="1">
    <citation type="submission" date="2020-11" db="EMBL/GenBank/DDBJ databases">
        <authorList>
            <person name="Tran Van P."/>
        </authorList>
    </citation>
    <scope>NUCLEOTIDE SEQUENCE</scope>
</reference>
<evidence type="ECO:0000256" key="1">
    <source>
        <dbReference type="SAM" id="MobiDB-lite"/>
    </source>
</evidence>
<protein>
    <submittedName>
        <fullName evidence="2">Uncharacterized protein</fullName>
    </submittedName>
</protein>
<dbReference type="AlphaFoldDB" id="A0A7R9K6L2"/>
<evidence type="ECO:0000313" key="2">
    <source>
        <dbReference type="EMBL" id="CAD7607000.1"/>
    </source>
</evidence>